<keyword evidence="2" id="KW-1185">Reference proteome</keyword>
<dbReference type="EMBL" id="LXQA011357335">
    <property type="protein sequence ID" value="MCI94487.1"/>
    <property type="molecule type" value="Genomic_DNA"/>
</dbReference>
<evidence type="ECO:0000313" key="2">
    <source>
        <dbReference type="Proteomes" id="UP000265520"/>
    </source>
</evidence>
<name>A0A392W2G7_9FABA</name>
<accession>A0A392W2G7</accession>
<dbReference type="AlphaFoldDB" id="A0A392W2G7"/>
<proteinExistence type="predicted"/>
<reference evidence="1 2" key="1">
    <citation type="journal article" date="2018" name="Front. Plant Sci.">
        <title>Red Clover (Trifolium pratense) and Zigzag Clover (T. medium) - A Picture of Genomic Similarities and Differences.</title>
        <authorList>
            <person name="Dluhosova J."/>
            <person name="Istvanek J."/>
            <person name="Nedelnik J."/>
            <person name="Repkova J."/>
        </authorList>
    </citation>
    <scope>NUCLEOTIDE SEQUENCE [LARGE SCALE GENOMIC DNA]</scope>
    <source>
        <strain evidence="2">cv. 10/8</strain>
        <tissue evidence="1">Leaf</tissue>
    </source>
</reference>
<organism evidence="1 2">
    <name type="scientific">Trifolium medium</name>
    <dbReference type="NCBI Taxonomy" id="97028"/>
    <lineage>
        <taxon>Eukaryota</taxon>
        <taxon>Viridiplantae</taxon>
        <taxon>Streptophyta</taxon>
        <taxon>Embryophyta</taxon>
        <taxon>Tracheophyta</taxon>
        <taxon>Spermatophyta</taxon>
        <taxon>Magnoliopsida</taxon>
        <taxon>eudicotyledons</taxon>
        <taxon>Gunneridae</taxon>
        <taxon>Pentapetalae</taxon>
        <taxon>rosids</taxon>
        <taxon>fabids</taxon>
        <taxon>Fabales</taxon>
        <taxon>Fabaceae</taxon>
        <taxon>Papilionoideae</taxon>
        <taxon>50 kb inversion clade</taxon>
        <taxon>NPAAA clade</taxon>
        <taxon>Hologalegina</taxon>
        <taxon>IRL clade</taxon>
        <taxon>Trifolieae</taxon>
        <taxon>Trifolium</taxon>
    </lineage>
</organism>
<evidence type="ECO:0000313" key="1">
    <source>
        <dbReference type="EMBL" id="MCI94487.1"/>
    </source>
</evidence>
<sequence>MADSFYKIRERQDFLSEPEAGLPAQVVVEAALVEVVQLSAVARPASSPCDAS</sequence>
<protein>
    <submittedName>
        <fullName evidence="1">Uncharacterized protein</fullName>
    </submittedName>
</protein>
<feature type="non-terminal residue" evidence="1">
    <location>
        <position position="52"/>
    </location>
</feature>
<comment type="caution">
    <text evidence="1">The sequence shown here is derived from an EMBL/GenBank/DDBJ whole genome shotgun (WGS) entry which is preliminary data.</text>
</comment>
<dbReference type="Proteomes" id="UP000265520">
    <property type="component" value="Unassembled WGS sequence"/>
</dbReference>